<dbReference type="EMBL" id="VNIK02000016">
    <property type="protein sequence ID" value="KAB5484490.1"/>
    <property type="molecule type" value="Genomic_DNA"/>
</dbReference>
<evidence type="ECO:0000313" key="1">
    <source>
        <dbReference type="EMBL" id="KAB5484490.1"/>
    </source>
</evidence>
<name>A0A5N5IQI1_9FLAO</name>
<dbReference type="RefSeq" id="WP_151891642.1">
    <property type="nucleotide sequence ID" value="NZ_VNIK02000016.1"/>
</dbReference>
<dbReference type="OrthoDB" id="9860904at2"/>
<gene>
    <name evidence="1" type="ORF">FOT42_016605</name>
</gene>
<keyword evidence="2" id="KW-1185">Reference proteome</keyword>
<comment type="caution">
    <text evidence="1">The sequence shown here is derived from an EMBL/GenBank/DDBJ whole genome shotgun (WGS) entry which is preliminary data.</text>
</comment>
<evidence type="ECO:0008006" key="3">
    <source>
        <dbReference type="Google" id="ProtNLM"/>
    </source>
</evidence>
<sequence>MKYHYFLVLLLFINSCKTPEPATKQVPQVNTTAGCILGRLPRTTNYENQIEDYLSIYKDTIIEIESVQIGSHHYKSLLDLKKSERYIYLVSTKESDPDSLLIHCLTPLKSVDATFNREHCEIELETSEFDRNGTPIFTNYQTVHLADDSP</sequence>
<evidence type="ECO:0000313" key="2">
    <source>
        <dbReference type="Proteomes" id="UP000319204"/>
    </source>
</evidence>
<organism evidence="1 2">
    <name type="scientific">Flagellimonas hadalis</name>
    <dbReference type="NCBI Taxonomy" id="2597517"/>
    <lineage>
        <taxon>Bacteria</taxon>
        <taxon>Pseudomonadati</taxon>
        <taxon>Bacteroidota</taxon>
        <taxon>Flavobacteriia</taxon>
        <taxon>Flavobacteriales</taxon>
        <taxon>Flavobacteriaceae</taxon>
        <taxon>Flagellimonas</taxon>
    </lineage>
</organism>
<accession>A0A5N5IQI1</accession>
<proteinExistence type="predicted"/>
<protein>
    <recommendedName>
        <fullName evidence="3">Lipoprotein</fullName>
    </recommendedName>
</protein>
<dbReference type="AlphaFoldDB" id="A0A5N5IQI1"/>
<dbReference type="Proteomes" id="UP000319204">
    <property type="component" value="Unassembled WGS sequence"/>
</dbReference>
<dbReference type="PROSITE" id="PS51257">
    <property type="entry name" value="PROKAR_LIPOPROTEIN"/>
    <property type="match status" value="1"/>
</dbReference>
<reference evidence="1" key="1">
    <citation type="submission" date="2019-10" db="EMBL/GenBank/DDBJ databases">
        <title>Muricauda hadale sp. nov., a piezophilic bacterium isolated from hadopelagic water of the Mariana Trench.</title>
        <authorList>
            <person name="Wei Y."/>
        </authorList>
    </citation>
    <scope>NUCLEOTIDE SEQUENCE [LARGE SCALE GENOMIC DNA]</scope>
    <source>
        <strain evidence="1">MT-229</strain>
    </source>
</reference>